<protein>
    <recommendedName>
        <fullName evidence="2">DUF7707 domain-containing protein</fullName>
    </recommendedName>
</protein>
<feature type="domain" description="DUF7707" evidence="2">
    <location>
        <begin position="111"/>
        <end position="208"/>
    </location>
</feature>
<organism evidence="3 4">
    <name type="scientific">Phialophora macrospora</name>
    <dbReference type="NCBI Taxonomy" id="1851006"/>
    <lineage>
        <taxon>Eukaryota</taxon>
        <taxon>Fungi</taxon>
        <taxon>Dikarya</taxon>
        <taxon>Ascomycota</taxon>
        <taxon>Pezizomycotina</taxon>
        <taxon>Eurotiomycetes</taxon>
        <taxon>Chaetothyriomycetidae</taxon>
        <taxon>Chaetothyriales</taxon>
        <taxon>Herpotrichiellaceae</taxon>
        <taxon>Phialophora</taxon>
    </lineage>
</organism>
<feature type="region of interest" description="Disordered" evidence="1">
    <location>
        <begin position="1"/>
        <end position="24"/>
    </location>
</feature>
<evidence type="ECO:0000313" key="4">
    <source>
        <dbReference type="Proteomes" id="UP000054266"/>
    </source>
</evidence>
<name>A0A0D2D4U6_9EURO</name>
<proteinExistence type="predicted"/>
<feature type="region of interest" description="Disordered" evidence="1">
    <location>
        <begin position="224"/>
        <end position="256"/>
    </location>
</feature>
<gene>
    <name evidence="3" type="ORF">PV04_00763</name>
</gene>
<dbReference type="EMBL" id="KN846956">
    <property type="protein sequence ID" value="KIW72581.1"/>
    <property type="molecule type" value="Genomic_DNA"/>
</dbReference>
<dbReference type="AlphaFoldDB" id="A0A0D2D4U6"/>
<sequence length="287" mass="29528">MPPDALSPIASCTDRLSNPVGPPPLLPPSRSFKNFSPLLSLYTDQQYFEHRLTLDIDNRLLHPIAIMQYQILLAASLAALGHAQTLVTSSAASVAASTTVSQEMPPVATQAFNPAGIDSTTAFNWCHAQLNTCPQICGGAASQNQCDQTSFTYTCICANGTVPDCTAFTQTLPFFICQETYSQCIDAHPNDAQGQQTCTDNMQCGTRNATAEAIAQTSAAEASSATSTSTSASPTAAASTGGGSATSTSASATGASSSPNVAAVAISQQVVTGAFAAVLMAAFKLLI</sequence>
<dbReference type="InterPro" id="IPR056124">
    <property type="entry name" value="DUF7707"/>
</dbReference>
<evidence type="ECO:0000259" key="2">
    <source>
        <dbReference type="Pfam" id="PF24808"/>
    </source>
</evidence>
<evidence type="ECO:0000256" key="1">
    <source>
        <dbReference type="SAM" id="MobiDB-lite"/>
    </source>
</evidence>
<accession>A0A0D2D4U6</accession>
<dbReference type="Pfam" id="PF24808">
    <property type="entry name" value="DUF7707"/>
    <property type="match status" value="1"/>
</dbReference>
<keyword evidence="4" id="KW-1185">Reference proteome</keyword>
<evidence type="ECO:0000313" key="3">
    <source>
        <dbReference type="EMBL" id="KIW72581.1"/>
    </source>
</evidence>
<reference evidence="3 4" key="1">
    <citation type="submission" date="2015-01" db="EMBL/GenBank/DDBJ databases">
        <title>The Genome Sequence of Capronia semiimmersa CBS27337.</title>
        <authorList>
            <consortium name="The Broad Institute Genomics Platform"/>
            <person name="Cuomo C."/>
            <person name="de Hoog S."/>
            <person name="Gorbushina A."/>
            <person name="Stielow B."/>
            <person name="Teixiera M."/>
            <person name="Abouelleil A."/>
            <person name="Chapman S.B."/>
            <person name="Priest M."/>
            <person name="Young S.K."/>
            <person name="Wortman J."/>
            <person name="Nusbaum C."/>
            <person name="Birren B."/>
        </authorList>
    </citation>
    <scope>NUCLEOTIDE SEQUENCE [LARGE SCALE GENOMIC DNA]</scope>
    <source>
        <strain evidence="3 4">CBS 27337</strain>
    </source>
</reference>
<dbReference type="Proteomes" id="UP000054266">
    <property type="component" value="Unassembled WGS sequence"/>
</dbReference>
<dbReference type="PANTHER" id="PTHR38118">
    <property type="entry name" value="ANCHORED CELL WALL PROTEIN 11-RELATED"/>
    <property type="match status" value="1"/>
</dbReference>
<dbReference type="PANTHER" id="PTHR38118:SF4">
    <property type="match status" value="1"/>
</dbReference>